<evidence type="ECO:0000313" key="2">
    <source>
        <dbReference type="Ensembl" id="ENSCSEP00000019335.1"/>
    </source>
</evidence>
<dbReference type="PANTHER" id="PTHR28457:SF1">
    <property type="entry name" value="CILIA- AND FLAGELLA-ASSOCIATED PROTEIN 119"/>
    <property type="match status" value="1"/>
</dbReference>
<accession>A0A3P8W464</accession>
<dbReference type="OMA" id="CILKYIH"/>
<evidence type="ECO:0000256" key="1">
    <source>
        <dbReference type="SAM" id="MobiDB-lite"/>
    </source>
</evidence>
<dbReference type="InterPro" id="IPR032727">
    <property type="entry name" value="CLAMP"/>
</dbReference>
<keyword evidence="3" id="KW-1185">Reference proteome</keyword>
<reference evidence="2" key="3">
    <citation type="submission" date="2025-09" db="UniProtKB">
        <authorList>
            <consortium name="Ensembl"/>
        </authorList>
    </citation>
    <scope>IDENTIFICATION</scope>
</reference>
<dbReference type="PANTHER" id="PTHR28457">
    <property type="entry name" value="COILED-COIL DOMAIN-CONTAINING PROTEIN 189"/>
    <property type="match status" value="1"/>
</dbReference>
<reference evidence="2 3" key="1">
    <citation type="journal article" date="2014" name="Nat. Genet.">
        <title>Whole-genome sequence of a flatfish provides insights into ZW sex chromosome evolution and adaptation to a benthic lifestyle.</title>
        <authorList>
            <person name="Chen S."/>
            <person name="Zhang G."/>
            <person name="Shao C."/>
            <person name="Huang Q."/>
            <person name="Liu G."/>
            <person name="Zhang P."/>
            <person name="Song W."/>
            <person name="An N."/>
            <person name="Chalopin D."/>
            <person name="Volff J.N."/>
            <person name="Hong Y."/>
            <person name="Li Q."/>
            <person name="Sha Z."/>
            <person name="Zhou H."/>
            <person name="Xie M."/>
            <person name="Yu Q."/>
            <person name="Liu Y."/>
            <person name="Xiang H."/>
            <person name="Wang N."/>
            <person name="Wu K."/>
            <person name="Yang C."/>
            <person name="Zhou Q."/>
            <person name="Liao X."/>
            <person name="Yang L."/>
            <person name="Hu Q."/>
            <person name="Zhang J."/>
            <person name="Meng L."/>
            <person name="Jin L."/>
            <person name="Tian Y."/>
            <person name="Lian J."/>
            <person name="Yang J."/>
            <person name="Miao G."/>
            <person name="Liu S."/>
            <person name="Liang Z."/>
            <person name="Yan F."/>
            <person name="Li Y."/>
            <person name="Sun B."/>
            <person name="Zhang H."/>
            <person name="Zhang J."/>
            <person name="Zhu Y."/>
            <person name="Du M."/>
            <person name="Zhao Y."/>
            <person name="Schartl M."/>
            <person name="Tang Q."/>
            <person name="Wang J."/>
        </authorList>
    </citation>
    <scope>NUCLEOTIDE SEQUENCE</scope>
</reference>
<dbReference type="Proteomes" id="UP000265120">
    <property type="component" value="Chromosome 8"/>
</dbReference>
<dbReference type="STRING" id="244447.ENSCSEP00000019335"/>
<dbReference type="GeneTree" id="ENSGT00940000154323"/>
<sequence length="225" mass="26239">MLQTVLKIDFDEPKRGVLLELYVQTVLFCRENNFNKEQTSAVLSIVKSVHQANVETPLDNIDQCLKYCNELLLCHSVRRPPFSINIFSYQEADNIVQYVNSTYMRHYKLYKYIFTPQVRFNRDEDILPQDLNHYFFSCVEEVDAVSDETEEEKEFTLGTTLHVQQHQVTLCQKTSELKTLIEKEVQEQMTLVSAKLDEKMKALAGNQSKKSDSQQSKRGQKAKKK</sequence>
<dbReference type="Ensembl" id="ENSCSET00000019573.1">
    <property type="protein sequence ID" value="ENSCSEP00000019335.1"/>
    <property type="gene ID" value="ENSCSEG00000012372.1"/>
</dbReference>
<dbReference type="Pfam" id="PF14769">
    <property type="entry name" value="CLAMP"/>
    <property type="match status" value="1"/>
</dbReference>
<organism evidence="2 3">
    <name type="scientific">Cynoglossus semilaevis</name>
    <name type="common">Tongue sole</name>
    <dbReference type="NCBI Taxonomy" id="244447"/>
    <lineage>
        <taxon>Eukaryota</taxon>
        <taxon>Metazoa</taxon>
        <taxon>Chordata</taxon>
        <taxon>Craniata</taxon>
        <taxon>Vertebrata</taxon>
        <taxon>Euteleostomi</taxon>
        <taxon>Actinopterygii</taxon>
        <taxon>Neopterygii</taxon>
        <taxon>Teleostei</taxon>
        <taxon>Neoteleostei</taxon>
        <taxon>Acanthomorphata</taxon>
        <taxon>Carangaria</taxon>
        <taxon>Pleuronectiformes</taxon>
        <taxon>Pleuronectoidei</taxon>
        <taxon>Cynoglossidae</taxon>
        <taxon>Cynoglossinae</taxon>
        <taxon>Cynoglossus</taxon>
    </lineage>
</organism>
<dbReference type="FunCoup" id="A0A3P8W464">
    <property type="interactions" value="20"/>
</dbReference>
<dbReference type="AlphaFoldDB" id="A0A3P8W464"/>
<evidence type="ECO:0000313" key="3">
    <source>
        <dbReference type="Proteomes" id="UP000265120"/>
    </source>
</evidence>
<protein>
    <submittedName>
        <fullName evidence="2">Cilia and flagella associated protein 119</fullName>
    </submittedName>
</protein>
<feature type="region of interest" description="Disordered" evidence="1">
    <location>
        <begin position="202"/>
        <end position="225"/>
    </location>
</feature>
<proteinExistence type="predicted"/>
<dbReference type="InParanoid" id="A0A3P8W464"/>
<reference evidence="2" key="2">
    <citation type="submission" date="2025-08" db="UniProtKB">
        <authorList>
            <consortium name="Ensembl"/>
        </authorList>
    </citation>
    <scope>IDENTIFICATION</scope>
</reference>
<name>A0A3P8W464_CYNSE</name>